<evidence type="ECO:0000256" key="4">
    <source>
        <dbReference type="ARBA" id="ARBA00022801"/>
    </source>
</evidence>
<name>A0ABP9D331_9BACT</name>
<dbReference type="PANTHER" id="PTHR11080:SF2">
    <property type="entry name" value="LD05707P"/>
    <property type="match status" value="1"/>
</dbReference>
<evidence type="ECO:0000256" key="6">
    <source>
        <dbReference type="ARBA" id="ARBA00039017"/>
    </source>
</evidence>
<evidence type="ECO:0000259" key="8">
    <source>
        <dbReference type="Pfam" id="PF00857"/>
    </source>
</evidence>
<proteinExistence type="inferred from homology"/>
<keyword evidence="3" id="KW-0479">Metal-binding</keyword>
<evidence type="ECO:0000313" key="9">
    <source>
        <dbReference type="EMBL" id="GAA4826558.1"/>
    </source>
</evidence>
<comment type="caution">
    <text evidence="9">The sequence shown here is derived from an EMBL/GenBank/DDBJ whole genome shotgun (WGS) entry which is preliminary data.</text>
</comment>
<comment type="pathway">
    <text evidence="5">Cofactor biosynthesis; nicotinate biosynthesis; nicotinate from nicotinamide: step 1/1.</text>
</comment>
<evidence type="ECO:0000256" key="2">
    <source>
        <dbReference type="ARBA" id="ARBA00022642"/>
    </source>
</evidence>
<dbReference type="SUPFAM" id="SSF52499">
    <property type="entry name" value="Isochorismatase-like hydrolases"/>
    <property type="match status" value="1"/>
</dbReference>
<dbReference type="PANTHER" id="PTHR11080">
    <property type="entry name" value="PYRAZINAMIDASE/NICOTINAMIDASE"/>
    <property type="match status" value="1"/>
</dbReference>
<dbReference type="CDD" id="cd01011">
    <property type="entry name" value="nicotinamidase"/>
    <property type="match status" value="1"/>
</dbReference>
<gene>
    <name evidence="9" type="primary">pncA</name>
    <name evidence="9" type="ORF">GCM10023331_09000</name>
</gene>
<dbReference type="Gene3D" id="3.40.50.850">
    <property type="entry name" value="Isochorismatase-like"/>
    <property type="match status" value="1"/>
</dbReference>
<evidence type="ECO:0000256" key="7">
    <source>
        <dbReference type="ARBA" id="ARBA00043224"/>
    </source>
</evidence>
<accession>A0ABP9D331</accession>
<dbReference type="InterPro" id="IPR000868">
    <property type="entry name" value="Isochorismatase-like_dom"/>
</dbReference>
<evidence type="ECO:0000313" key="10">
    <source>
        <dbReference type="Proteomes" id="UP001500298"/>
    </source>
</evidence>
<keyword evidence="10" id="KW-1185">Reference proteome</keyword>
<comment type="similarity">
    <text evidence="1">Belongs to the isochorismatase family.</text>
</comment>
<reference evidence="10" key="1">
    <citation type="journal article" date="2019" name="Int. J. Syst. Evol. Microbiol.">
        <title>The Global Catalogue of Microorganisms (GCM) 10K type strain sequencing project: providing services to taxonomists for standard genome sequencing and annotation.</title>
        <authorList>
            <consortium name="The Broad Institute Genomics Platform"/>
            <consortium name="The Broad Institute Genome Sequencing Center for Infectious Disease"/>
            <person name="Wu L."/>
            <person name="Ma J."/>
        </authorList>
    </citation>
    <scope>NUCLEOTIDE SEQUENCE [LARGE SCALE GENOMIC DNA]</scope>
    <source>
        <strain evidence="10">JCM 18326</strain>
    </source>
</reference>
<sequence length="227" mass="25106">MKNEESNHYTFHYTLYTIMKALILVDIQNDFVKDGALAVPEGESIIPTVNALQEDFDLIVATQDWHPADHGSFAANHTEKQVGEVIDLHGLPQILWPVHCVQGSTGAEFVKELNMDKVEKVFVKGTDKTIDSYSGFFDNGRKKATGLGDYLKEKGVNEVYVVGLAADYCVKFTAMDAHSLGFTTYLVADATKGVNLQKGDVEAAIEEMRATGIHIVYSKEIAMKNEE</sequence>
<feature type="domain" description="Isochorismatase-like" evidence="8">
    <location>
        <begin position="21"/>
        <end position="216"/>
    </location>
</feature>
<evidence type="ECO:0000256" key="3">
    <source>
        <dbReference type="ARBA" id="ARBA00022723"/>
    </source>
</evidence>
<dbReference type="EMBL" id="BAABJX010000017">
    <property type="protein sequence ID" value="GAA4826558.1"/>
    <property type="molecule type" value="Genomic_DNA"/>
</dbReference>
<dbReference type="InterPro" id="IPR052347">
    <property type="entry name" value="Isochorismatase_Nicotinamidase"/>
</dbReference>
<keyword evidence="4" id="KW-0378">Hydrolase</keyword>
<protein>
    <recommendedName>
        <fullName evidence="6">nicotinamidase</fullName>
        <ecNumber evidence="6">3.5.1.19</ecNumber>
    </recommendedName>
    <alternativeName>
        <fullName evidence="7">Nicotinamide deamidase</fullName>
    </alternativeName>
</protein>
<dbReference type="InterPro" id="IPR036380">
    <property type="entry name" value="Isochorismatase-like_sf"/>
</dbReference>
<evidence type="ECO:0000256" key="1">
    <source>
        <dbReference type="ARBA" id="ARBA00006336"/>
    </source>
</evidence>
<evidence type="ECO:0000256" key="5">
    <source>
        <dbReference type="ARBA" id="ARBA00037900"/>
    </source>
</evidence>
<dbReference type="NCBIfam" id="NF008623">
    <property type="entry name" value="PRK11609.1"/>
    <property type="match status" value="1"/>
</dbReference>
<organism evidence="9 10">
    <name type="scientific">Algivirga pacifica</name>
    <dbReference type="NCBI Taxonomy" id="1162670"/>
    <lineage>
        <taxon>Bacteria</taxon>
        <taxon>Pseudomonadati</taxon>
        <taxon>Bacteroidota</taxon>
        <taxon>Cytophagia</taxon>
        <taxon>Cytophagales</taxon>
        <taxon>Flammeovirgaceae</taxon>
        <taxon>Algivirga</taxon>
    </lineage>
</organism>
<dbReference type="EC" id="3.5.1.19" evidence="6"/>
<keyword evidence="2" id="KW-0662">Pyridine nucleotide biosynthesis</keyword>
<dbReference type="Proteomes" id="UP001500298">
    <property type="component" value="Unassembled WGS sequence"/>
</dbReference>
<dbReference type="Pfam" id="PF00857">
    <property type="entry name" value="Isochorismatase"/>
    <property type="match status" value="1"/>
</dbReference>